<accession>A0A383D1M2</accession>
<organism evidence="1">
    <name type="scientific">marine metagenome</name>
    <dbReference type="NCBI Taxonomy" id="408172"/>
    <lineage>
        <taxon>unclassified sequences</taxon>
        <taxon>metagenomes</taxon>
        <taxon>ecological metagenomes</taxon>
    </lineage>
</organism>
<evidence type="ECO:0000313" key="1">
    <source>
        <dbReference type="EMBL" id="SVE38179.1"/>
    </source>
</evidence>
<sequence length="50" mass="5978">MKFQTYVQFPSTLHATVFGHIRVFYISNRDNPCKKVFLKPKDPNPYPHRL</sequence>
<proteinExistence type="predicted"/>
<feature type="non-terminal residue" evidence="1">
    <location>
        <position position="50"/>
    </location>
</feature>
<protein>
    <submittedName>
        <fullName evidence="1">Uncharacterized protein</fullName>
    </submittedName>
</protein>
<name>A0A383D1M2_9ZZZZ</name>
<gene>
    <name evidence="1" type="ORF">METZ01_LOCUS491033</name>
</gene>
<reference evidence="1" key="1">
    <citation type="submission" date="2018-05" db="EMBL/GenBank/DDBJ databases">
        <authorList>
            <person name="Lanie J.A."/>
            <person name="Ng W.-L."/>
            <person name="Kazmierczak K.M."/>
            <person name="Andrzejewski T.M."/>
            <person name="Davidsen T.M."/>
            <person name="Wayne K.J."/>
            <person name="Tettelin H."/>
            <person name="Glass J.I."/>
            <person name="Rusch D."/>
            <person name="Podicherti R."/>
            <person name="Tsui H.-C.T."/>
            <person name="Winkler M.E."/>
        </authorList>
    </citation>
    <scope>NUCLEOTIDE SEQUENCE</scope>
</reference>
<dbReference type="EMBL" id="UINC01213417">
    <property type="protein sequence ID" value="SVE38179.1"/>
    <property type="molecule type" value="Genomic_DNA"/>
</dbReference>
<dbReference type="AlphaFoldDB" id="A0A383D1M2"/>